<dbReference type="AlphaFoldDB" id="A0AAU2GVL0"/>
<protein>
    <submittedName>
        <fullName evidence="1">DUF2993 domain-containing protein</fullName>
    </submittedName>
</protein>
<gene>
    <name evidence="1" type="ORF">OHV25_04725</name>
</gene>
<name>A0AAU2GVL0_9ACTN</name>
<reference evidence="1" key="1">
    <citation type="submission" date="2022-10" db="EMBL/GenBank/DDBJ databases">
        <title>The complete genomes of actinobacterial strains from the NBC collection.</title>
        <authorList>
            <person name="Joergensen T.S."/>
            <person name="Alvarez Arevalo M."/>
            <person name="Sterndorff E.B."/>
            <person name="Faurdal D."/>
            <person name="Vuksanovic O."/>
            <person name="Mourched A.-S."/>
            <person name="Charusanti P."/>
            <person name="Shaw S."/>
            <person name="Blin K."/>
            <person name="Weber T."/>
        </authorList>
    </citation>
    <scope>NUCLEOTIDE SEQUENCE</scope>
    <source>
        <strain evidence="1">NBC_00060</strain>
    </source>
</reference>
<organism evidence="1">
    <name type="scientific">Streptomyces sp. NBC_00060</name>
    <dbReference type="NCBI Taxonomy" id="2975636"/>
    <lineage>
        <taxon>Bacteria</taxon>
        <taxon>Bacillati</taxon>
        <taxon>Actinomycetota</taxon>
        <taxon>Actinomycetes</taxon>
        <taxon>Kitasatosporales</taxon>
        <taxon>Streptomycetaceae</taxon>
        <taxon>Streptomyces</taxon>
    </lineage>
</organism>
<accession>A0AAU2GVL0</accession>
<dbReference type="EMBL" id="CP108253">
    <property type="protein sequence ID" value="WTU38926.1"/>
    <property type="molecule type" value="Genomic_DNA"/>
</dbReference>
<proteinExistence type="predicted"/>
<dbReference type="Pfam" id="PF11209">
    <property type="entry name" value="LmeA"/>
    <property type="match status" value="1"/>
</dbReference>
<evidence type="ECO:0000313" key="1">
    <source>
        <dbReference type="EMBL" id="WTU38926.1"/>
    </source>
</evidence>
<dbReference type="InterPro" id="IPR021373">
    <property type="entry name" value="DUF2993"/>
</dbReference>
<sequence>MLRLRAGAGRALRGWRKYAVAVVVLAGLSVAGDRAAAAWTEHRTADAFQKAQGLKAAPHVEVHGFPVLTQLAGGTLDRVDIEASDIPAGRDGGRLPITTLNVELDRLRRSSDATEAHAASAKATAFVSYQDLSAALGVEIGYSQDSTKSEPRVAATASLPLVGKATASARVDVAGDHALAFRSVKVGDDLPKAVRTIVTGMLERELKLDGIPDGLALKSLTTTPDGLTATLSGEDVTFRTDDRA</sequence>